<reference evidence="6 7" key="1">
    <citation type="submission" date="2023-04" db="EMBL/GenBank/DDBJ databases">
        <title>Clostridium tannerae sp. nov., isolated from the fecal material of an alpaca.</title>
        <authorList>
            <person name="Miller S."/>
            <person name="Hendry M."/>
            <person name="King J."/>
            <person name="Sankaranarayanan K."/>
            <person name="Lawson P.A."/>
        </authorList>
    </citation>
    <scope>NUCLEOTIDE SEQUENCE [LARGE SCALE GENOMIC DNA]</scope>
    <source>
        <strain evidence="6 7">A1-XYC3</strain>
    </source>
</reference>
<evidence type="ECO:0000256" key="3">
    <source>
        <dbReference type="ARBA" id="ARBA00023163"/>
    </source>
</evidence>
<dbReference type="EMBL" id="JARUJP010000005">
    <property type="protein sequence ID" value="MDW8800770.1"/>
    <property type="molecule type" value="Genomic_DNA"/>
</dbReference>
<sequence length="254" mass="28780">MKVDLSKIVNNKKITALEEQVLEYIINNIDSVMDIGVRGVAAENYTSTSTIMRLSKKLGFTGFIDMIYNIAPLVDSSNTGVTEKSEALIGTDINFLSKYIEENHITRFVELLSKGTGKYIFIYARGSSKIAGEYFNKKLLGIGIKSILIDSIGSFESNLEDMEMLIVISKSGETKEVLDKVQVAKKRNKLVVSFTKEVENSISVLSDISFKIFDMHKLDDGNLLPNSFFANMIMFMEYLIYRYYEETKKEDRSK</sequence>
<dbReference type="InterPro" id="IPR009057">
    <property type="entry name" value="Homeodomain-like_sf"/>
</dbReference>
<protein>
    <submittedName>
        <fullName evidence="6">MurR/RpiR family transcriptional regulator</fullName>
    </submittedName>
</protein>
<feature type="domain" description="HTH rpiR-type" evidence="4">
    <location>
        <begin position="1"/>
        <end position="77"/>
    </location>
</feature>
<keyword evidence="3" id="KW-0804">Transcription</keyword>
<dbReference type="PROSITE" id="PS51071">
    <property type="entry name" value="HTH_RPIR"/>
    <property type="match status" value="1"/>
</dbReference>
<evidence type="ECO:0000259" key="4">
    <source>
        <dbReference type="PROSITE" id="PS51071"/>
    </source>
</evidence>
<feature type="domain" description="SIS" evidence="5">
    <location>
        <begin position="108"/>
        <end position="249"/>
    </location>
</feature>
<evidence type="ECO:0000313" key="7">
    <source>
        <dbReference type="Proteomes" id="UP001281656"/>
    </source>
</evidence>
<keyword evidence="2" id="KW-0238">DNA-binding</keyword>
<proteinExistence type="predicted"/>
<dbReference type="Gene3D" id="1.10.10.10">
    <property type="entry name" value="Winged helix-like DNA-binding domain superfamily/Winged helix DNA-binding domain"/>
    <property type="match status" value="1"/>
</dbReference>
<dbReference type="PROSITE" id="PS51464">
    <property type="entry name" value="SIS"/>
    <property type="match status" value="1"/>
</dbReference>
<dbReference type="InterPro" id="IPR000281">
    <property type="entry name" value="HTH_RpiR"/>
</dbReference>
<evidence type="ECO:0000313" key="6">
    <source>
        <dbReference type="EMBL" id="MDW8800770.1"/>
    </source>
</evidence>
<organism evidence="6 7">
    <name type="scientific">Clostridium tanneri</name>
    <dbReference type="NCBI Taxonomy" id="3037988"/>
    <lineage>
        <taxon>Bacteria</taxon>
        <taxon>Bacillati</taxon>
        <taxon>Bacillota</taxon>
        <taxon>Clostridia</taxon>
        <taxon>Eubacteriales</taxon>
        <taxon>Clostridiaceae</taxon>
        <taxon>Clostridium</taxon>
    </lineage>
</organism>
<evidence type="ECO:0000256" key="2">
    <source>
        <dbReference type="ARBA" id="ARBA00023125"/>
    </source>
</evidence>
<accession>A0ABU4JRJ4</accession>
<dbReference type="Pfam" id="PF01418">
    <property type="entry name" value="HTH_6"/>
    <property type="match status" value="1"/>
</dbReference>
<dbReference type="PANTHER" id="PTHR30514:SF21">
    <property type="entry name" value="RPIR-FAMILY TRANSCRIPTIONAL REGULATOR"/>
    <property type="match status" value="1"/>
</dbReference>
<dbReference type="Pfam" id="PF01380">
    <property type="entry name" value="SIS"/>
    <property type="match status" value="1"/>
</dbReference>
<dbReference type="Proteomes" id="UP001281656">
    <property type="component" value="Unassembled WGS sequence"/>
</dbReference>
<dbReference type="CDD" id="cd05013">
    <property type="entry name" value="SIS_RpiR"/>
    <property type="match status" value="1"/>
</dbReference>
<keyword evidence="1" id="KW-0805">Transcription regulation</keyword>
<dbReference type="InterPro" id="IPR036388">
    <property type="entry name" value="WH-like_DNA-bd_sf"/>
</dbReference>
<dbReference type="Gene3D" id="3.40.50.10490">
    <property type="entry name" value="Glucose-6-phosphate isomerase like protein, domain 1"/>
    <property type="match status" value="1"/>
</dbReference>
<comment type="caution">
    <text evidence="6">The sequence shown here is derived from an EMBL/GenBank/DDBJ whole genome shotgun (WGS) entry which is preliminary data.</text>
</comment>
<dbReference type="SUPFAM" id="SSF46689">
    <property type="entry name" value="Homeodomain-like"/>
    <property type="match status" value="1"/>
</dbReference>
<evidence type="ECO:0000259" key="5">
    <source>
        <dbReference type="PROSITE" id="PS51464"/>
    </source>
</evidence>
<dbReference type="InterPro" id="IPR001347">
    <property type="entry name" value="SIS_dom"/>
</dbReference>
<dbReference type="InterPro" id="IPR047640">
    <property type="entry name" value="RpiR-like"/>
</dbReference>
<keyword evidence="7" id="KW-1185">Reference proteome</keyword>
<dbReference type="RefSeq" id="WP_318797332.1">
    <property type="nucleotide sequence ID" value="NZ_JARUJP010000005.1"/>
</dbReference>
<dbReference type="InterPro" id="IPR046348">
    <property type="entry name" value="SIS_dom_sf"/>
</dbReference>
<evidence type="ECO:0000256" key="1">
    <source>
        <dbReference type="ARBA" id="ARBA00023015"/>
    </source>
</evidence>
<gene>
    <name evidence="6" type="ORF">P8V03_06345</name>
</gene>
<name>A0ABU4JRJ4_9CLOT</name>
<dbReference type="PANTHER" id="PTHR30514">
    <property type="entry name" value="GLUCOKINASE"/>
    <property type="match status" value="1"/>
</dbReference>
<dbReference type="InterPro" id="IPR035472">
    <property type="entry name" value="RpiR-like_SIS"/>
</dbReference>
<dbReference type="SUPFAM" id="SSF53697">
    <property type="entry name" value="SIS domain"/>
    <property type="match status" value="1"/>
</dbReference>